<dbReference type="PANTHER" id="PTHR37735:SF1">
    <property type="entry name" value="OS08G0567000 PROTEIN"/>
    <property type="match status" value="1"/>
</dbReference>
<name>A0A822YS58_NELNU</name>
<keyword evidence="1" id="KW-0812">Transmembrane</keyword>
<dbReference type="Proteomes" id="UP000607653">
    <property type="component" value="Unassembled WGS sequence"/>
</dbReference>
<feature type="transmembrane region" description="Helical" evidence="1">
    <location>
        <begin position="39"/>
        <end position="63"/>
    </location>
</feature>
<dbReference type="EMBL" id="DUZY01000004">
    <property type="protein sequence ID" value="DAD37004.1"/>
    <property type="molecule type" value="Genomic_DNA"/>
</dbReference>
<organism evidence="2 3">
    <name type="scientific">Nelumbo nucifera</name>
    <name type="common">Sacred lotus</name>
    <dbReference type="NCBI Taxonomy" id="4432"/>
    <lineage>
        <taxon>Eukaryota</taxon>
        <taxon>Viridiplantae</taxon>
        <taxon>Streptophyta</taxon>
        <taxon>Embryophyta</taxon>
        <taxon>Tracheophyta</taxon>
        <taxon>Spermatophyta</taxon>
        <taxon>Magnoliopsida</taxon>
        <taxon>Proteales</taxon>
        <taxon>Nelumbonaceae</taxon>
        <taxon>Nelumbo</taxon>
    </lineage>
</organism>
<feature type="transmembrane region" description="Helical" evidence="1">
    <location>
        <begin position="110"/>
        <end position="130"/>
    </location>
</feature>
<evidence type="ECO:0000313" key="2">
    <source>
        <dbReference type="EMBL" id="DAD37004.1"/>
    </source>
</evidence>
<proteinExistence type="predicted"/>
<evidence type="ECO:0000313" key="3">
    <source>
        <dbReference type="Proteomes" id="UP000607653"/>
    </source>
</evidence>
<keyword evidence="1" id="KW-0472">Membrane</keyword>
<reference evidence="2 3" key="1">
    <citation type="journal article" date="2020" name="Mol. Biol. Evol.">
        <title>Distinct Expression and Methylation Patterns for Genes with Different Fates following a Single Whole-Genome Duplication in Flowering Plants.</title>
        <authorList>
            <person name="Shi T."/>
            <person name="Rahmani R.S."/>
            <person name="Gugger P.F."/>
            <person name="Wang M."/>
            <person name="Li H."/>
            <person name="Zhang Y."/>
            <person name="Li Z."/>
            <person name="Wang Q."/>
            <person name="Van de Peer Y."/>
            <person name="Marchal K."/>
            <person name="Chen J."/>
        </authorList>
    </citation>
    <scope>NUCLEOTIDE SEQUENCE [LARGE SCALE GENOMIC DNA]</scope>
    <source>
        <tissue evidence="2">Leaf</tissue>
    </source>
</reference>
<dbReference type="PANTHER" id="PTHR37735">
    <property type="entry name" value="OS08G0567000 PROTEIN"/>
    <property type="match status" value="1"/>
</dbReference>
<accession>A0A822YS58</accession>
<keyword evidence="1" id="KW-1133">Transmembrane helix</keyword>
<comment type="caution">
    <text evidence="2">The sequence shown here is derived from an EMBL/GenBank/DDBJ whole genome shotgun (WGS) entry which is preliminary data.</text>
</comment>
<keyword evidence="3" id="KW-1185">Reference proteome</keyword>
<gene>
    <name evidence="2" type="ORF">HUJ06_007645</name>
</gene>
<feature type="transmembrane region" description="Helical" evidence="1">
    <location>
        <begin position="6"/>
        <end position="32"/>
    </location>
</feature>
<dbReference type="AlphaFoldDB" id="A0A822YS58"/>
<sequence length="147" mass="16724">MIPYFSYMASIPLLMTVFLVEFLCMDCFFLCFQFSNDDLVFFCSQNLVVCITWTGEIVGVFTFSGDLYQESSSMVNVKFTSQPSFRRMEEVAGSTNSTTTAEVLLVRWSLAWITGIILLISTLLGIHFLLNMPLTRDTLLYSNVKLD</sequence>
<protein>
    <submittedName>
        <fullName evidence="2">Uncharacterized protein</fullName>
    </submittedName>
</protein>
<evidence type="ECO:0000256" key="1">
    <source>
        <dbReference type="SAM" id="Phobius"/>
    </source>
</evidence>